<evidence type="ECO:0000256" key="1">
    <source>
        <dbReference type="ARBA" id="ARBA00001966"/>
    </source>
</evidence>
<dbReference type="GO" id="GO:0046872">
    <property type="term" value="F:metal ion binding"/>
    <property type="evidence" value="ECO:0007669"/>
    <property type="project" value="UniProtKB-KW"/>
</dbReference>
<dbReference type="InterPro" id="IPR023404">
    <property type="entry name" value="rSAM_horseshoe"/>
</dbReference>
<evidence type="ECO:0000313" key="9">
    <source>
        <dbReference type="Proteomes" id="UP000215361"/>
    </source>
</evidence>
<dbReference type="GO" id="GO:0003824">
    <property type="term" value="F:catalytic activity"/>
    <property type="evidence" value="ECO:0007669"/>
    <property type="project" value="InterPro"/>
</dbReference>
<reference evidence="9" key="1">
    <citation type="submission" date="2017-04" db="EMBL/GenBank/DDBJ databases">
        <title>Finegoldia magna isolated from orthopedic joint implant-associated infections.</title>
        <authorList>
            <person name="Bjorklund S."/>
            <person name="Bruggemann H."/>
            <person name="Jensen A."/>
            <person name="Hellmark B."/>
            <person name="Soderquist B."/>
        </authorList>
    </citation>
    <scope>NUCLEOTIDE SEQUENCE [LARGE SCALE GENOMIC DNA]</scope>
    <source>
        <strain evidence="9">08T492</strain>
    </source>
</reference>
<keyword evidence="6" id="KW-0411">Iron-sulfur</keyword>
<keyword evidence="4" id="KW-0479">Metal-binding</keyword>
<dbReference type="InterPro" id="IPR032432">
    <property type="entry name" value="Radical_SAM_C"/>
</dbReference>
<dbReference type="PANTHER" id="PTHR11135:SF0">
    <property type="entry name" value="ELONGATOR COMPLEX PROTEIN 3"/>
    <property type="match status" value="1"/>
</dbReference>
<feature type="domain" description="Radical SAM core" evidence="7">
    <location>
        <begin position="1"/>
        <end position="244"/>
    </location>
</feature>
<dbReference type="AlphaFoldDB" id="A0A233W0P5"/>
<dbReference type="SUPFAM" id="SSF102114">
    <property type="entry name" value="Radical SAM enzymes"/>
    <property type="match status" value="1"/>
</dbReference>
<evidence type="ECO:0000256" key="2">
    <source>
        <dbReference type="ARBA" id="ARBA00022485"/>
    </source>
</evidence>
<dbReference type="PANTHER" id="PTHR11135">
    <property type="entry name" value="HISTONE ACETYLTRANSFERASE-RELATED"/>
    <property type="match status" value="1"/>
</dbReference>
<keyword evidence="5" id="KW-0408">Iron</keyword>
<dbReference type="GO" id="GO:0002926">
    <property type="term" value="P:tRNA wobble base 5-methoxycarbonylmethyl-2-thiouridinylation"/>
    <property type="evidence" value="ECO:0007669"/>
    <property type="project" value="TreeGrafter"/>
</dbReference>
<dbReference type="InterPro" id="IPR007197">
    <property type="entry name" value="rSAM"/>
</dbReference>
<name>A0A233W0P5_FINMA</name>
<dbReference type="SMART" id="SM00729">
    <property type="entry name" value="Elp3"/>
    <property type="match status" value="1"/>
</dbReference>
<dbReference type="InterPro" id="IPR058240">
    <property type="entry name" value="rSAM_sf"/>
</dbReference>
<dbReference type="PROSITE" id="PS51918">
    <property type="entry name" value="RADICAL_SAM"/>
    <property type="match status" value="1"/>
</dbReference>
<sequence length="358" mass="41380">MSKKNYIVSLFIPHLGCPNDCIFCNQRKITNYVEVVKKDEIRDEIKSQLANFPDKSQEQIQIAFYGGSFTGIEESAMIDYLKIANEFIEDGKVRSIRLSTRPDYIDEHILNILKEFNVETIELGVQSMVNSVLDANLRCHNSSCVKMSSKLIKSFGFKLGLQMMTGLYKSTSEMDMYTAEELIKLKPDFVRIYPTLVIKNTMLETYTNKNKYIPENLHDSVENSTKIYLKFINANTPVIRLGLLNTDNIKEGEDVIAGAIHPNYRQLVEDNLYRKVVDYILEDNSPETLEIHVKPNILNNFVGYNGENKKYFSEKYGLKNIKYCNSDNNFLLINHTDRVDIDLKNIFINIEKEVSLWD</sequence>
<gene>
    <name evidence="8" type="ORF">B9N56_04130</name>
</gene>
<dbReference type="CDD" id="cd01335">
    <property type="entry name" value="Radical_SAM"/>
    <property type="match status" value="1"/>
</dbReference>
<dbReference type="Proteomes" id="UP000215361">
    <property type="component" value="Unassembled WGS sequence"/>
</dbReference>
<comment type="cofactor">
    <cofactor evidence="1">
        <name>[4Fe-4S] cluster</name>
        <dbReference type="ChEBI" id="CHEBI:49883"/>
    </cofactor>
</comment>
<evidence type="ECO:0000259" key="7">
    <source>
        <dbReference type="PROSITE" id="PS51918"/>
    </source>
</evidence>
<evidence type="ECO:0000313" key="8">
    <source>
        <dbReference type="EMBL" id="OXZ38202.1"/>
    </source>
</evidence>
<dbReference type="SFLD" id="SFLDS00029">
    <property type="entry name" value="Radical_SAM"/>
    <property type="match status" value="1"/>
</dbReference>
<dbReference type="EMBL" id="NDYI01000011">
    <property type="protein sequence ID" value="OXZ38202.1"/>
    <property type="molecule type" value="Genomic_DNA"/>
</dbReference>
<dbReference type="Pfam" id="PF16199">
    <property type="entry name" value="Radical_SAM_C"/>
    <property type="match status" value="1"/>
</dbReference>
<dbReference type="Pfam" id="PF04055">
    <property type="entry name" value="Radical_SAM"/>
    <property type="match status" value="1"/>
</dbReference>
<dbReference type="SFLD" id="SFLDG01086">
    <property type="entry name" value="elongater_protein-like"/>
    <property type="match status" value="1"/>
</dbReference>
<dbReference type="GO" id="GO:0051539">
    <property type="term" value="F:4 iron, 4 sulfur cluster binding"/>
    <property type="evidence" value="ECO:0007669"/>
    <property type="project" value="UniProtKB-KW"/>
</dbReference>
<comment type="caution">
    <text evidence="8">The sequence shown here is derived from an EMBL/GenBank/DDBJ whole genome shotgun (WGS) entry which is preliminary data.</text>
</comment>
<dbReference type="InterPro" id="IPR006638">
    <property type="entry name" value="Elp3/MiaA/NifB-like_rSAM"/>
</dbReference>
<dbReference type="InterPro" id="IPR039661">
    <property type="entry name" value="ELP3"/>
</dbReference>
<evidence type="ECO:0000256" key="3">
    <source>
        <dbReference type="ARBA" id="ARBA00022691"/>
    </source>
</evidence>
<proteinExistence type="predicted"/>
<organism evidence="8 9">
    <name type="scientific">Finegoldia magna</name>
    <name type="common">Peptostreptococcus magnus</name>
    <dbReference type="NCBI Taxonomy" id="1260"/>
    <lineage>
        <taxon>Bacteria</taxon>
        <taxon>Bacillati</taxon>
        <taxon>Bacillota</taxon>
        <taxon>Tissierellia</taxon>
        <taxon>Tissierellales</taxon>
        <taxon>Peptoniphilaceae</taxon>
        <taxon>Finegoldia</taxon>
    </lineage>
</organism>
<evidence type="ECO:0000256" key="4">
    <source>
        <dbReference type="ARBA" id="ARBA00022723"/>
    </source>
</evidence>
<accession>A0A233W0P5</accession>
<keyword evidence="2" id="KW-0004">4Fe-4S</keyword>
<keyword evidence="3" id="KW-0949">S-adenosyl-L-methionine</keyword>
<protein>
    <submittedName>
        <fullName evidence="8">Coproporphyrinogen III oxidase</fullName>
    </submittedName>
</protein>
<evidence type="ECO:0000256" key="6">
    <source>
        <dbReference type="ARBA" id="ARBA00023014"/>
    </source>
</evidence>
<evidence type="ECO:0000256" key="5">
    <source>
        <dbReference type="ARBA" id="ARBA00023004"/>
    </source>
</evidence>
<dbReference type="Gene3D" id="3.80.30.20">
    <property type="entry name" value="tm_1862 like domain"/>
    <property type="match status" value="1"/>
</dbReference>
<dbReference type="RefSeq" id="WP_002837898.1">
    <property type="nucleotide sequence ID" value="NZ_JAWGPN010000028.1"/>
</dbReference>
<dbReference type="GO" id="GO:0005737">
    <property type="term" value="C:cytoplasm"/>
    <property type="evidence" value="ECO:0007669"/>
    <property type="project" value="TreeGrafter"/>
</dbReference>